<evidence type="ECO:0000256" key="2">
    <source>
        <dbReference type="ARBA" id="ARBA00010219"/>
    </source>
</evidence>
<feature type="active site" description="Proton donor" evidence="8">
    <location>
        <position position="73"/>
    </location>
</feature>
<dbReference type="SUPFAM" id="SSF54506">
    <property type="entry name" value="Diaminopimelate epimerase-like"/>
    <property type="match status" value="2"/>
</dbReference>
<evidence type="ECO:0000256" key="5">
    <source>
        <dbReference type="ARBA" id="ARBA00023154"/>
    </source>
</evidence>
<sequence length="277" mass="31231">MKFWKLHGIGNDFIAIDQRFNNNDLKYYSDLAKKVCHRRFSVGADGLLIVKKSDKADIKMLYYNSDGSIASMCGNGLRCFVKFVYDNNIVDKNNFYVETLDGIKNIKINLKNNKIETIKVNMGNGKFSCEDIPVISKKPIFIKEILNFDEKKFEISSILMGVPHTVIFIDEMSLCEIKKYGSLIEKHNIFPEGTNVNFVKIQDKNNIFVDTWERGCGYTLGCGTGMTASAIISNYLGKTDKNVNVTSQGGSVKIDIEEDFVYMTGPSIKICEGLLEV</sequence>
<dbReference type="Proteomes" id="UP000199068">
    <property type="component" value="Unassembled WGS sequence"/>
</dbReference>
<evidence type="ECO:0000256" key="7">
    <source>
        <dbReference type="ARBA" id="ARBA00051712"/>
    </source>
</evidence>
<dbReference type="RefSeq" id="WP_092726147.1">
    <property type="nucleotide sequence ID" value="NZ_FNGW01000005.1"/>
</dbReference>
<dbReference type="AlphaFoldDB" id="A0A1G9QCU4"/>
<dbReference type="PROSITE" id="PS01326">
    <property type="entry name" value="DAP_EPIMERASE"/>
    <property type="match status" value="1"/>
</dbReference>
<organism evidence="10 11">
    <name type="scientific">Romboutsia lituseburensis DSM 797</name>
    <dbReference type="NCBI Taxonomy" id="1121325"/>
    <lineage>
        <taxon>Bacteria</taxon>
        <taxon>Bacillati</taxon>
        <taxon>Bacillota</taxon>
        <taxon>Clostridia</taxon>
        <taxon>Peptostreptococcales</taxon>
        <taxon>Peptostreptococcaceae</taxon>
        <taxon>Romboutsia</taxon>
    </lineage>
</organism>
<comment type="function">
    <text evidence="8">Catalyzes the stereoinversion of LL-2,6-diaminopimelate (L,L-DAP) to meso-diaminopimelate (meso-DAP), a precursor of L-lysine and an essential component of the bacterial peptidoglycan.</text>
</comment>
<dbReference type="Pfam" id="PF01678">
    <property type="entry name" value="DAP_epimerase"/>
    <property type="match status" value="2"/>
</dbReference>
<feature type="site" description="Could be important to modulate the pK values of the two catalytic cysteine residues" evidence="8">
    <location>
        <position position="213"/>
    </location>
</feature>
<reference evidence="10 11" key="1">
    <citation type="submission" date="2016-10" db="EMBL/GenBank/DDBJ databases">
        <authorList>
            <person name="de Groot N.N."/>
        </authorList>
    </citation>
    <scope>NUCLEOTIDE SEQUENCE [LARGE SCALE GENOMIC DNA]</scope>
    <source>
        <strain evidence="10 11">DSM 797</strain>
    </source>
</reference>
<proteinExistence type="inferred from homology"/>
<dbReference type="STRING" id="1121325.SAMN04515677_105143"/>
<comment type="similarity">
    <text evidence="2 8">Belongs to the diaminopimelate epimerase family.</text>
</comment>
<dbReference type="PANTHER" id="PTHR31689">
    <property type="entry name" value="DIAMINOPIMELATE EPIMERASE, CHLOROPLASTIC"/>
    <property type="match status" value="1"/>
</dbReference>
<feature type="site" description="Could be important to modulate the pK values of the two catalytic cysteine residues" evidence="8">
    <location>
        <position position="164"/>
    </location>
</feature>
<keyword evidence="11" id="KW-1185">Reference proteome</keyword>
<dbReference type="Gene3D" id="3.10.310.10">
    <property type="entry name" value="Diaminopimelate Epimerase, Chain A, domain 1"/>
    <property type="match status" value="2"/>
</dbReference>
<accession>A0A1G9QCU4</accession>
<feature type="binding site" evidence="8">
    <location>
        <position position="64"/>
    </location>
    <ligand>
        <name>substrate</name>
    </ligand>
</feature>
<dbReference type="EMBL" id="FNGW01000005">
    <property type="protein sequence ID" value="SDM08763.1"/>
    <property type="molecule type" value="Genomic_DNA"/>
</dbReference>
<evidence type="ECO:0000313" key="10">
    <source>
        <dbReference type="EMBL" id="SDM08763.1"/>
    </source>
</evidence>
<comment type="subcellular location">
    <subcellularLocation>
        <location evidence="8">Cytoplasm</location>
    </subcellularLocation>
</comment>
<keyword evidence="6 8" id="KW-0413">Isomerase</keyword>
<evidence type="ECO:0000256" key="4">
    <source>
        <dbReference type="ARBA" id="ARBA00022605"/>
    </source>
</evidence>
<dbReference type="InterPro" id="IPR018510">
    <property type="entry name" value="DAP_epimerase_AS"/>
</dbReference>
<dbReference type="GO" id="GO:0009089">
    <property type="term" value="P:lysine biosynthetic process via diaminopimelate"/>
    <property type="evidence" value="ECO:0007669"/>
    <property type="project" value="UniProtKB-UniRule"/>
</dbReference>
<dbReference type="HAMAP" id="MF_00197">
    <property type="entry name" value="DAP_epimerase"/>
    <property type="match status" value="1"/>
</dbReference>
<feature type="binding site" evidence="8">
    <location>
        <begin position="213"/>
        <end position="214"/>
    </location>
    <ligand>
        <name>substrate</name>
    </ligand>
</feature>
<feature type="binding site" evidence="8">
    <location>
        <begin position="74"/>
        <end position="75"/>
    </location>
    <ligand>
        <name>substrate</name>
    </ligand>
</feature>
<comment type="pathway">
    <text evidence="1 8">Amino-acid biosynthesis; L-lysine biosynthesis via DAP pathway; DL-2,6-diaminopimelate from LL-2,6-diaminopimelate: step 1/1.</text>
</comment>
<comment type="subunit">
    <text evidence="8">Homodimer.</text>
</comment>
<feature type="active site" evidence="9">
    <location>
        <position position="73"/>
    </location>
</feature>
<keyword evidence="8" id="KW-0963">Cytoplasm</keyword>
<feature type="active site" description="Proton acceptor" evidence="8">
    <location>
        <position position="222"/>
    </location>
</feature>
<gene>
    <name evidence="8" type="primary">dapF</name>
    <name evidence="10" type="ORF">SAMN04515677_105143</name>
</gene>
<evidence type="ECO:0000313" key="11">
    <source>
        <dbReference type="Proteomes" id="UP000199068"/>
    </source>
</evidence>
<feature type="binding site" evidence="8">
    <location>
        <begin position="223"/>
        <end position="224"/>
    </location>
    <ligand>
        <name>substrate</name>
    </ligand>
</feature>
<name>A0A1G9QCU4_9FIRM</name>
<dbReference type="GO" id="GO:0008837">
    <property type="term" value="F:diaminopimelate epimerase activity"/>
    <property type="evidence" value="ECO:0007669"/>
    <property type="project" value="UniProtKB-UniRule"/>
</dbReference>
<feature type="binding site" evidence="8">
    <location>
        <position position="11"/>
    </location>
    <ligand>
        <name>substrate</name>
    </ligand>
</feature>
<keyword evidence="4 8" id="KW-0028">Amino-acid biosynthesis</keyword>
<protein>
    <recommendedName>
        <fullName evidence="3 8">Diaminopimelate epimerase</fullName>
        <shortName evidence="8">DAP epimerase</shortName>
        <ecNumber evidence="3 8">5.1.1.7</ecNumber>
    </recommendedName>
    <alternativeName>
        <fullName evidence="8">PLP-independent amino acid racemase</fullName>
    </alternativeName>
</protein>
<dbReference type="EC" id="5.1.1.7" evidence="3 8"/>
<comment type="caution">
    <text evidence="8">Lacks conserved residue(s) required for the propagation of feature annotation.</text>
</comment>
<evidence type="ECO:0000256" key="9">
    <source>
        <dbReference type="PROSITE-ProRule" id="PRU10125"/>
    </source>
</evidence>
<keyword evidence="5 8" id="KW-0457">Lysine biosynthesis</keyword>
<evidence type="ECO:0000256" key="1">
    <source>
        <dbReference type="ARBA" id="ARBA00005196"/>
    </source>
</evidence>
<evidence type="ECO:0000256" key="6">
    <source>
        <dbReference type="ARBA" id="ARBA00023235"/>
    </source>
</evidence>
<evidence type="ECO:0000256" key="3">
    <source>
        <dbReference type="ARBA" id="ARBA00013080"/>
    </source>
</evidence>
<dbReference type="PANTHER" id="PTHR31689:SF0">
    <property type="entry name" value="DIAMINOPIMELATE EPIMERASE"/>
    <property type="match status" value="1"/>
</dbReference>
<evidence type="ECO:0000256" key="8">
    <source>
        <dbReference type="HAMAP-Rule" id="MF_00197"/>
    </source>
</evidence>
<dbReference type="GO" id="GO:0005829">
    <property type="term" value="C:cytosol"/>
    <property type="evidence" value="ECO:0007669"/>
    <property type="project" value="TreeGrafter"/>
</dbReference>
<dbReference type="InterPro" id="IPR001653">
    <property type="entry name" value="DAP_epimerase_DapF"/>
</dbReference>
<dbReference type="NCBIfam" id="TIGR00652">
    <property type="entry name" value="DapF"/>
    <property type="match status" value="1"/>
</dbReference>
<dbReference type="UniPathway" id="UPA00034">
    <property type="reaction ID" value="UER00025"/>
</dbReference>
<comment type="catalytic activity">
    <reaction evidence="7 8">
        <text>(2S,6S)-2,6-diaminopimelate = meso-2,6-diaminopimelate</text>
        <dbReference type="Rhea" id="RHEA:15393"/>
        <dbReference type="ChEBI" id="CHEBI:57609"/>
        <dbReference type="ChEBI" id="CHEBI:57791"/>
        <dbReference type="EC" id="5.1.1.7"/>
    </reaction>
</comment>
<feature type="binding site" evidence="8">
    <location>
        <position position="195"/>
    </location>
    <ligand>
        <name>substrate</name>
    </ligand>
</feature>